<feature type="compositionally biased region" description="Polar residues" evidence="1">
    <location>
        <begin position="9"/>
        <end position="18"/>
    </location>
</feature>
<dbReference type="Proteomes" id="UP001305414">
    <property type="component" value="Unassembled WGS sequence"/>
</dbReference>
<feature type="compositionally biased region" description="Polar residues" evidence="1">
    <location>
        <begin position="39"/>
        <end position="62"/>
    </location>
</feature>
<accession>A0AAN7Z802</accession>
<feature type="compositionally biased region" description="Low complexity" evidence="1">
    <location>
        <begin position="19"/>
        <end position="37"/>
    </location>
</feature>
<evidence type="ECO:0000313" key="3">
    <source>
        <dbReference type="Proteomes" id="UP001305414"/>
    </source>
</evidence>
<sequence>MSPRRHVSPYQSYLNTRVQSPRQAASQAQAHAAPPYQFGGSQSGASNPLSQVRGSPSASTLPTPGMIKPRQNSTVEHKNALLSILGKPPAPETNHGMGKDMVGSEQMATGPGPMPRSRLASFASQRSRRNSTTPLSPADRNFLLSFLENASNIAKS</sequence>
<evidence type="ECO:0000256" key="1">
    <source>
        <dbReference type="SAM" id="MobiDB-lite"/>
    </source>
</evidence>
<protein>
    <submittedName>
        <fullName evidence="2">Uncharacterized protein</fullName>
    </submittedName>
</protein>
<keyword evidence="3" id="KW-1185">Reference proteome</keyword>
<organism evidence="2 3">
    <name type="scientific">Xylaria bambusicola</name>
    <dbReference type="NCBI Taxonomy" id="326684"/>
    <lineage>
        <taxon>Eukaryota</taxon>
        <taxon>Fungi</taxon>
        <taxon>Dikarya</taxon>
        <taxon>Ascomycota</taxon>
        <taxon>Pezizomycotina</taxon>
        <taxon>Sordariomycetes</taxon>
        <taxon>Xylariomycetidae</taxon>
        <taxon>Xylariales</taxon>
        <taxon>Xylariaceae</taxon>
        <taxon>Xylaria</taxon>
    </lineage>
</organism>
<name>A0AAN7Z802_9PEZI</name>
<evidence type="ECO:0000313" key="2">
    <source>
        <dbReference type="EMBL" id="KAK5629648.1"/>
    </source>
</evidence>
<comment type="caution">
    <text evidence="2">The sequence shown here is derived from an EMBL/GenBank/DDBJ whole genome shotgun (WGS) entry which is preliminary data.</text>
</comment>
<dbReference type="EMBL" id="JAWHQM010000012">
    <property type="protein sequence ID" value="KAK5629648.1"/>
    <property type="molecule type" value="Genomic_DNA"/>
</dbReference>
<dbReference type="AlphaFoldDB" id="A0AAN7Z802"/>
<proteinExistence type="predicted"/>
<gene>
    <name evidence="2" type="ORF">RRF57_005363</name>
</gene>
<reference evidence="2 3" key="1">
    <citation type="submission" date="2023-10" db="EMBL/GenBank/DDBJ databases">
        <title>Draft genome sequence of Xylaria bambusicola isolate GMP-LS, the root and basal stem rot pathogen of sugarcane in Indonesia.</title>
        <authorList>
            <person name="Selvaraj P."/>
            <person name="Muralishankar V."/>
            <person name="Muruganantham S."/>
            <person name="Sp S."/>
            <person name="Haryani S."/>
            <person name="Lau K.J.X."/>
            <person name="Naqvi N.I."/>
        </authorList>
    </citation>
    <scope>NUCLEOTIDE SEQUENCE [LARGE SCALE GENOMIC DNA]</scope>
    <source>
        <strain evidence="2">GMP-LS</strain>
    </source>
</reference>
<feature type="compositionally biased region" description="Polar residues" evidence="1">
    <location>
        <begin position="122"/>
        <end position="135"/>
    </location>
</feature>
<feature type="region of interest" description="Disordered" evidence="1">
    <location>
        <begin position="1"/>
        <end position="141"/>
    </location>
</feature>